<feature type="region of interest" description="Disordered" evidence="1">
    <location>
        <begin position="1"/>
        <end position="49"/>
    </location>
</feature>
<evidence type="ECO:0000313" key="3">
    <source>
        <dbReference type="Proteomes" id="UP001189429"/>
    </source>
</evidence>
<sequence>MAQRCSTGAAAENASTDLTQAIGDLMTEPTEPPAEADTEMPSPAPPRHAPAWQDALLQELIEDGVLQHVGLVQASALTLQGELRAIPFTPPASWDDLQRFLAKLAFDHTTTNPWRALGFGPLDGPEPTEHSIVSRVKLALMLCSPDSLTEWGQVDRDAAGLASHAFATAGARCEEQLPDILKERRRLRPPKLPLMEGEASIATQWSQVSAPASQDHSATMTVHRKLADLLEKGDPKAINAMGNQRIVVWAPSDQSSLQRILSALLREPGPLRRPLSLTFLARLPSFPGVDCPTKLFDLWWHPLLSEKHAPLVKQVDLVLQPVE</sequence>
<evidence type="ECO:0000256" key="1">
    <source>
        <dbReference type="SAM" id="MobiDB-lite"/>
    </source>
</evidence>
<proteinExistence type="predicted"/>
<evidence type="ECO:0000313" key="2">
    <source>
        <dbReference type="EMBL" id="CAK0792700.1"/>
    </source>
</evidence>
<dbReference type="EMBL" id="CAUYUJ010000814">
    <property type="protein sequence ID" value="CAK0792700.1"/>
    <property type="molecule type" value="Genomic_DNA"/>
</dbReference>
<feature type="compositionally biased region" description="Low complexity" evidence="1">
    <location>
        <begin position="26"/>
        <end position="41"/>
    </location>
</feature>
<dbReference type="Proteomes" id="UP001189429">
    <property type="component" value="Unassembled WGS sequence"/>
</dbReference>
<comment type="caution">
    <text evidence="2">The sequence shown here is derived from an EMBL/GenBank/DDBJ whole genome shotgun (WGS) entry which is preliminary data.</text>
</comment>
<organism evidence="2 3">
    <name type="scientific">Prorocentrum cordatum</name>
    <dbReference type="NCBI Taxonomy" id="2364126"/>
    <lineage>
        <taxon>Eukaryota</taxon>
        <taxon>Sar</taxon>
        <taxon>Alveolata</taxon>
        <taxon>Dinophyceae</taxon>
        <taxon>Prorocentrales</taxon>
        <taxon>Prorocentraceae</taxon>
        <taxon>Prorocentrum</taxon>
    </lineage>
</organism>
<name>A0ABN9PIB0_9DINO</name>
<gene>
    <name evidence="2" type="ORF">PCOR1329_LOCUS3200</name>
</gene>
<reference evidence="2" key="1">
    <citation type="submission" date="2023-10" db="EMBL/GenBank/DDBJ databases">
        <authorList>
            <person name="Chen Y."/>
            <person name="Shah S."/>
            <person name="Dougan E. K."/>
            <person name="Thang M."/>
            <person name="Chan C."/>
        </authorList>
    </citation>
    <scope>NUCLEOTIDE SEQUENCE [LARGE SCALE GENOMIC DNA]</scope>
</reference>
<keyword evidence="3" id="KW-1185">Reference proteome</keyword>
<evidence type="ECO:0008006" key="4">
    <source>
        <dbReference type="Google" id="ProtNLM"/>
    </source>
</evidence>
<accession>A0ABN9PIB0</accession>
<protein>
    <recommendedName>
        <fullName evidence="4">Anaphase-promoting complex subunit 1</fullName>
    </recommendedName>
</protein>